<dbReference type="InterPro" id="IPR036322">
    <property type="entry name" value="WD40_repeat_dom_sf"/>
</dbReference>
<dbReference type="SUPFAM" id="SSF50978">
    <property type="entry name" value="WD40 repeat-like"/>
    <property type="match status" value="1"/>
</dbReference>
<dbReference type="AlphaFoldDB" id="A0A1A8QT22"/>
<name>A0A1A8QT22_9TELE</name>
<proteinExistence type="predicted"/>
<dbReference type="EMBL" id="HAEH01013252">
    <property type="protein sequence ID" value="SBR96920.1"/>
    <property type="molecule type" value="Transcribed_RNA"/>
</dbReference>
<evidence type="ECO:0000256" key="1">
    <source>
        <dbReference type="ARBA" id="ARBA00022574"/>
    </source>
</evidence>
<sequence length="109" mass="11710">MNGHEEDILCVETCPPSLLATSSYDGEIIVWNVDSGCEQCRCAGPLEAEEQKTGLNTSVPSIIFLKNLKLQEHSLTTALLSSGVKGRVNLWNVLAGGKLMSSFEVPADC</sequence>
<feature type="repeat" description="WD" evidence="3">
    <location>
        <begin position="1"/>
        <end position="36"/>
    </location>
</feature>
<dbReference type="InterPro" id="IPR051242">
    <property type="entry name" value="WD-EF-hand_domain"/>
</dbReference>
<dbReference type="InterPro" id="IPR015943">
    <property type="entry name" value="WD40/YVTN_repeat-like_dom_sf"/>
</dbReference>
<dbReference type="PANTHER" id="PTHR44324:SF4">
    <property type="entry name" value="WD40 REPEAT DOMAIN 95"/>
    <property type="match status" value="1"/>
</dbReference>
<keyword evidence="2" id="KW-0677">Repeat</keyword>
<protein>
    <submittedName>
        <fullName evidence="4">Uncharacterized protein</fullName>
    </submittedName>
</protein>
<dbReference type="PROSITE" id="PS50082">
    <property type="entry name" value="WD_REPEATS_2"/>
    <property type="match status" value="1"/>
</dbReference>
<accession>A0A1A8QT22</accession>
<keyword evidence="1 3" id="KW-0853">WD repeat</keyword>
<evidence type="ECO:0000256" key="2">
    <source>
        <dbReference type="ARBA" id="ARBA00022737"/>
    </source>
</evidence>
<organism evidence="4">
    <name type="scientific">Nothobranchius rachovii</name>
    <name type="common">bluefin notho</name>
    <dbReference type="NCBI Taxonomy" id="451742"/>
    <lineage>
        <taxon>Eukaryota</taxon>
        <taxon>Metazoa</taxon>
        <taxon>Chordata</taxon>
        <taxon>Craniata</taxon>
        <taxon>Vertebrata</taxon>
        <taxon>Euteleostomi</taxon>
        <taxon>Actinopterygii</taxon>
        <taxon>Neopterygii</taxon>
        <taxon>Teleostei</taxon>
        <taxon>Neoteleostei</taxon>
        <taxon>Acanthomorphata</taxon>
        <taxon>Ovalentaria</taxon>
        <taxon>Atherinomorphae</taxon>
        <taxon>Cyprinodontiformes</taxon>
        <taxon>Nothobranchiidae</taxon>
        <taxon>Nothobranchius</taxon>
    </lineage>
</organism>
<dbReference type="Gene3D" id="2.130.10.10">
    <property type="entry name" value="YVTN repeat-like/Quinoprotein amine dehydrogenase"/>
    <property type="match status" value="1"/>
</dbReference>
<dbReference type="PROSITE" id="PS00678">
    <property type="entry name" value="WD_REPEATS_1"/>
    <property type="match status" value="1"/>
</dbReference>
<dbReference type="PANTHER" id="PTHR44324">
    <property type="entry name" value="WD40 REPEAT DOMAIN 95"/>
    <property type="match status" value="1"/>
</dbReference>
<reference evidence="4" key="2">
    <citation type="submission" date="2016-06" db="EMBL/GenBank/DDBJ databases">
        <title>The genome of a short-lived fish provides insights into sex chromosome evolution and the genetic control of aging.</title>
        <authorList>
            <person name="Reichwald K."/>
            <person name="Felder M."/>
            <person name="Petzold A."/>
            <person name="Koch P."/>
            <person name="Groth M."/>
            <person name="Platzer M."/>
        </authorList>
    </citation>
    <scope>NUCLEOTIDE SEQUENCE</scope>
    <source>
        <tissue evidence="4">Brain</tissue>
    </source>
</reference>
<evidence type="ECO:0000313" key="4">
    <source>
        <dbReference type="EMBL" id="SBR96920.1"/>
    </source>
</evidence>
<dbReference type="InterPro" id="IPR019775">
    <property type="entry name" value="WD40_repeat_CS"/>
</dbReference>
<dbReference type="PROSITE" id="PS50294">
    <property type="entry name" value="WD_REPEATS_REGION"/>
    <property type="match status" value="1"/>
</dbReference>
<evidence type="ECO:0000256" key="3">
    <source>
        <dbReference type="PROSITE-ProRule" id="PRU00221"/>
    </source>
</evidence>
<dbReference type="InterPro" id="IPR001680">
    <property type="entry name" value="WD40_rpt"/>
</dbReference>
<gene>
    <name evidence="4" type="primary">AL929092.1</name>
</gene>
<reference evidence="4" key="1">
    <citation type="submission" date="2016-05" db="EMBL/GenBank/DDBJ databases">
        <authorList>
            <person name="Lavstsen T."/>
            <person name="Jespersen J.S."/>
        </authorList>
    </citation>
    <scope>NUCLEOTIDE SEQUENCE</scope>
    <source>
        <tissue evidence="4">Brain</tissue>
    </source>
</reference>